<feature type="compositionally biased region" description="Basic and acidic residues" evidence="6">
    <location>
        <begin position="122"/>
        <end position="134"/>
    </location>
</feature>
<feature type="compositionally biased region" description="Basic and acidic residues" evidence="6">
    <location>
        <begin position="1"/>
        <end position="25"/>
    </location>
</feature>
<dbReference type="SMART" id="SM00355">
    <property type="entry name" value="ZnF_C2H2"/>
    <property type="match status" value="3"/>
</dbReference>
<sequence>MEETNGLRKVEVETAKGGETNKKELGPQASANANEKASKDSPKKHQHVNHNQNKQRHRSDSGKQNGSNATNADQRRSNYNRDNKQYRSFDQNRRKNPSHNFPAGGKPRSGSTAQVVAQGSVDSKKEEKHEDKKRNQSTNSSGRRSRASNTSMNSNNGESFDYGEDFDLDEPFSDSDDETSRHREVHKPSLQIPRGRIRTLSGTVPPVGYSPKWGGPTMCLSCLEFFDLPDQIDRFTEHLLKEHHIVVEEMELIVDPKRYVEYWRQRFSKESVDKIFPKIVPDEANQYHGKTEYYFELSERIAEDYSLRQRLAMRRLEEALACQQREREEATFSMQCIFCRYVARGNRSKIIHHLYMIHHLNLGSPDNLVFVHEYIDHLKEKLNRNECIYCEKTFTDRNILMDHMRKRNHREVNPKNNYYDKFYIINYLELGKRWLDVLAEDFEDTMPTFVDSDDEEEEESWHEWQEDNIDEDQLRVVCLFCDDSHEKVQALLQHINEAHKFDLVDYIEKEKLDNYGRMKLLNFIRKQMFNTPNYRARNSEGEHNLAKIPDRSEWDDSENLVPMFGNDHFLWMFESYLEEKRPELANLVIEEELEGNPAQKAIAASKASTVEGVIPEDLPELSNCSMEDKELIESLRL</sequence>
<name>A0A914CI94_9BILA</name>
<reference evidence="9" key="1">
    <citation type="submission" date="2022-11" db="UniProtKB">
        <authorList>
            <consortium name="WormBaseParasite"/>
        </authorList>
    </citation>
    <scope>IDENTIFICATION</scope>
</reference>
<dbReference type="InterPro" id="IPR036236">
    <property type="entry name" value="Znf_C2H2_sf"/>
</dbReference>
<evidence type="ECO:0000256" key="2">
    <source>
        <dbReference type="ARBA" id="ARBA00022771"/>
    </source>
</evidence>
<accession>A0A914CI94</accession>
<evidence type="ECO:0000313" key="8">
    <source>
        <dbReference type="Proteomes" id="UP000887540"/>
    </source>
</evidence>
<evidence type="ECO:0000259" key="7">
    <source>
        <dbReference type="PROSITE" id="PS50157"/>
    </source>
</evidence>
<dbReference type="AlphaFoldDB" id="A0A914CI94"/>
<feature type="compositionally biased region" description="Basic residues" evidence="6">
    <location>
        <begin position="44"/>
        <end position="57"/>
    </location>
</feature>
<keyword evidence="1" id="KW-0479">Metal-binding</keyword>
<comment type="similarity">
    <text evidence="4">Belongs to the ZNF277 family.</text>
</comment>
<feature type="region of interest" description="Disordered" evidence="6">
    <location>
        <begin position="1"/>
        <end position="188"/>
    </location>
</feature>
<evidence type="ECO:0000256" key="5">
    <source>
        <dbReference type="PROSITE-ProRule" id="PRU00042"/>
    </source>
</evidence>
<keyword evidence="2 5" id="KW-0863">Zinc-finger</keyword>
<keyword evidence="3" id="KW-0862">Zinc</keyword>
<dbReference type="Pfam" id="PF12756">
    <property type="entry name" value="zf-C2H2_2"/>
    <property type="match status" value="2"/>
</dbReference>
<evidence type="ECO:0000256" key="1">
    <source>
        <dbReference type="ARBA" id="ARBA00022723"/>
    </source>
</evidence>
<dbReference type="InterPro" id="IPR013087">
    <property type="entry name" value="Znf_C2H2_type"/>
</dbReference>
<dbReference type="PROSITE" id="PS50157">
    <property type="entry name" value="ZINC_FINGER_C2H2_2"/>
    <property type="match status" value="1"/>
</dbReference>
<evidence type="ECO:0000313" key="9">
    <source>
        <dbReference type="WBParaSite" id="ACRNAN_scaffold1079.g21392.t1"/>
    </source>
</evidence>
<dbReference type="Proteomes" id="UP000887540">
    <property type="component" value="Unplaced"/>
</dbReference>
<feature type="compositionally biased region" description="Basic and acidic residues" evidence="6">
    <location>
        <begin position="73"/>
        <end position="93"/>
    </location>
</feature>
<organism evidence="8 9">
    <name type="scientific">Acrobeloides nanus</name>
    <dbReference type="NCBI Taxonomy" id="290746"/>
    <lineage>
        <taxon>Eukaryota</taxon>
        <taxon>Metazoa</taxon>
        <taxon>Ecdysozoa</taxon>
        <taxon>Nematoda</taxon>
        <taxon>Chromadorea</taxon>
        <taxon>Rhabditida</taxon>
        <taxon>Tylenchina</taxon>
        <taxon>Cephalobomorpha</taxon>
        <taxon>Cephaloboidea</taxon>
        <taxon>Cephalobidae</taxon>
        <taxon>Acrobeloides</taxon>
    </lineage>
</organism>
<protein>
    <submittedName>
        <fullName evidence="9">C2H2-type domain-containing protein</fullName>
    </submittedName>
</protein>
<feature type="compositionally biased region" description="Polar residues" evidence="6">
    <location>
        <begin position="62"/>
        <end position="72"/>
    </location>
</feature>
<keyword evidence="8" id="KW-1185">Reference proteome</keyword>
<dbReference type="GO" id="GO:0008270">
    <property type="term" value="F:zinc ion binding"/>
    <property type="evidence" value="ECO:0007669"/>
    <property type="project" value="UniProtKB-KW"/>
</dbReference>
<dbReference type="SUPFAM" id="SSF57667">
    <property type="entry name" value="beta-beta-alpha zinc fingers"/>
    <property type="match status" value="2"/>
</dbReference>
<proteinExistence type="inferred from homology"/>
<dbReference type="InterPro" id="IPR040048">
    <property type="entry name" value="ZNF277"/>
</dbReference>
<feature type="compositionally biased region" description="Polar residues" evidence="6">
    <location>
        <begin position="109"/>
        <end position="121"/>
    </location>
</feature>
<feature type="compositionally biased region" description="Polar residues" evidence="6">
    <location>
        <begin position="136"/>
        <end position="158"/>
    </location>
</feature>
<dbReference type="PANTHER" id="PTHR13267">
    <property type="entry name" value="ZINC FINGER PROTEIN 277"/>
    <property type="match status" value="1"/>
</dbReference>
<dbReference type="PANTHER" id="PTHR13267:SF3">
    <property type="entry name" value="ZINC FINGER PROTEIN 277"/>
    <property type="match status" value="1"/>
</dbReference>
<feature type="compositionally biased region" description="Acidic residues" evidence="6">
    <location>
        <begin position="161"/>
        <end position="177"/>
    </location>
</feature>
<evidence type="ECO:0000256" key="6">
    <source>
        <dbReference type="SAM" id="MobiDB-lite"/>
    </source>
</evidence>
<evidence type="ECO:0000256" key="4">
    <source>
        <dbReference type="ARBA" id="ARBA00034119"/>
    </source>
</evidence>
<feature type="domain" description="C2H2-type" evidence="7">
    <location>
        <begin position="385"/>
        <end position="414"/>
    </location>
</feature>
<dbReference type="WBParaSite" id="ACRNAN_scaffold1079.g21392.t1">
    <property type="protein sequence ID" value="ACRNAN_scaffold1079.g21392.t1"/>
    <property type="gene ID" value="ACRNAN_scaffold1079.g21392"/>
</dbReference>
<dbReference type="PROSITE" id="PS00028">
    <property type="entry name" value="ZINC_FINGER_C2H2_1"/>
    <property type="match status" value="1"/>
</dbReference>
<dbReference type="InterPro" id="IPR041661">
    <property type="entry name" value="ZN622/Rei1/Reh1_Znf-C2H2"/>
</dbReference>
<evidence type="ECO:0000256" key="3">
    <source>
        <dbReference type="ARBA" id="ARBA00022833"/>
    </source>
</evidence>